<sequence length="211" mass="24004">MEEQISQEDHSESTEVEELTEEGRARLRKEQAEMRAQRKPAKGLVIINTGNGKGKTTAALGVLFRAWGHNQRVVMLQFLKSQTGKWGEIRAAQKLGIEIIPLGDGFTWNSENLEHDKALARQCWQLCREKIESNQYDIVIMDEMTYAINYGWLDVNEVLATLQARNPKMHVIITGRDAPQALVDYADLVTEMNEIKHPYHEGILAQKGVDF</sequence>
<dbReference type="RefSeq" id="WP_151754568.1">
    <property type="nucleotide sequence ID" value="NZ_BKZW01000001.1"/>
</dbReference>
<dbReference type="EMBL" id="BKZW01000001">
    <property type="protein sequence ID" value="GER86436.1"/>
    <property type="molecule type" value="Genomic_DNA"/>
</dbReference>
<evidence type="ECO:0000313" key="3">
    <source>
        <dbReference type="Proteomes" id="UP000326912"/>
    </source>
</evidence>
<feature type="compositionally biased region" description="Basic and acidic residues" evidence="1">
    <location>
        <begin position="21"/>
        <end position="36"/>
    </location>
</feature>
<proteinExistence type="predicted"/>
<dbReference type="PANTHER" id="PTHR46638">
    <property type="entry name" value="CORRINOID ADENOSYLTRANSFERASE"/>
    <property type="match status" value="1"/>
</dbReference>
<dbReference type="AlphaFoldDB" id="A0A5J4KMN9"/>
<accession>A0A5J4KMN9</accession>
<evidence type="ECO:0000313" key="2">
    <source>
        <dbReference type="EMBL" id="GER86436.1"/>
    </source>
</evidence>
<dbReference type="InterPro" id="IPR027417">
    <property type="entry name" value="P-loop_NTPase"/>
</dbReference>
<protein>
    <submittedName>
        <fullName evidence="2">Cob(I)alamin adenosyltransferase</fullName>
    </submittedName>
</protein>
<keyword evidence="2" id="KW-0808">Transferase</keyword>
<dbReference type="NCBIfam" id="NF004637">
    <property type="entry name" value="PRK05986.1"/>
    <property type="match status" value="1"/>
</dbReference>
<organism evidence="2 3">
    <name type="scientific">Dictyobacter vulcani</name>
    <dbReference type="NCBI Taxonomy" id="2607529"/>
    <lineage>
        <taxon>Bacteria</taxon>
        <taxon>Bacillati</taxon>
        <taxon>Chloroflexota</taxon>
        <taxon>Ktedonobacteria</taxon>
        <taxon>Ktedonobacterales</taxon>
        <taxon>Dictyobacteraceae</taxon>
        <taxon>Dictyobacter</taxon>
    </lineage>
</organism>
<dbReference type="GO" id="GO:0009236">
    <property type="term" value="P:cobalamin biosynthetic process"/>
    <property type="evidence" value="ECO:0007669"/>
    <property type="project" value="InterPro"/>
</dbReference>
<dbReference type="GO" id="GO:0008817">
    <property type="term" value="F:corrinoid adenosyltransferase activity"/>
    <property type="evidence" value="ECO:0007669"/>
    <property type="project" value="InterPro"/>
</dbReference>
<evidence type="ECO:0000256" key="1">
    <source>
        <dbReference type="SAM" id="MobiDB-lite"/>
    </source>
</evidence>
<feature type="region of interest" description="Disordered" evidence="1">
    <location>
        <begin position="1"/>
        <end position="36"/>
    </location>
</feature>
<dbReference type="CDD" id="cd00561">
    <property type="entry name" value="CobA_ACA"/>
    <property type="match status" value="1"/>
</dbReference>
<dbReference type="GO" id="GO:0005524">
    <property type="term" value="F:ATP binding"/>
    <property type="evidence" value="ECO:0007669"/>
    <property type="project" value="InterPro"/>
</dbReference>
<gene>
    <name evidence="2" type="ORF">KDW_05980</name>
</gene>
<dbReference type="Proteomes" id="UP000326912">
    <property type="component" value="Unassembled WGS sequence"/>
</dbReference>
<dbReference type="SUPFAM" id="SSF52540">
    <property type="entry name" value="P-loop containing nucleoside triphosphate hydrolases"/>
    <property type="match status" value="1"/>
</dbReference>
<dbReference type="Gene3D" id="3.40.50.300">
    <property type="entry name" value="P-loop containing nucleotide triphosphate hydrolases"/>
    <property type="match status" value="1"/>
</dbReference>
<dbReference type="Pfam" id="PF02572">
    <property type="entry name" value="CobA_CobO_BtuR"/>
    <property type="match status" value="1"/>
</dbReference>
<dbReference type="InterPro" id="IPR003724">
    <property type="entry name" value="CblAdoTrfase_CobA"/>
</dbReference>
<dbReference type="PANTHER" id="PTHR46638:SF1">
    <property type="entry name" value="CORRINOID ADENOSYLTRANSFERASE"/>
    <property type="match status" value="1"/>
</dbReference>
<reference evidence="2 3" key="1">
    <citation type="submission" date="2019-10" db="EMBL/GenBank/DDBJ databases">
        <title>Dictyobacter vulcani sp. nov., within the class Ktedonobacteria, isolated from soil of volcanic Mt. Zao.</title>
        <authorList>
            <person name="Zheng Y."/>
            <person name="Wang C.M."/>
            <person name="Sakai Y."/>
            <person name="Abe K."/>
            <person name="Yokota A."/>
            <person name="Yabe S."/>
        </authorList>
    </citation>
    <scope>NUCLEOTIDE SEQUENCE [LARGE SCALE GENOMIC DNA]</scope>
    <source>
        <strain evidence="2 3">W12</strain>
    </source>
</reference>
<comment type="caution">
    <text evidence="2">The sequence shown here is derived from an EMBL/GenBank/DDBJ whole genome shotgun (WGS) entry which is preliminary data.</text>
</comment>
<name>A0A5J4KMN9_9CHLR</name>
<dbReference type="NCBIfam" id="TIGR00708">
    <property type="entry name" value="cobA"/>
    <property type="match status" value="1"/>
</dbReference>
<keyword evidence="3" id="KW-1185">Reference proteome</keyword>
<dbReference type="PIRSF" id="PIRSF015617">
    <property type="entry name" value="Adensltrnsf_CobA"/>
    <property type="match status" value="1"/>
</dbReference>